<protein>
    <submittedName>
        <fullName evidence="6">SAM-dependent methyltransferase</fullName>
    </submittedName>
</protein>
<dbReference type="InterPro" id="IPR029063">
    <property type="entry name" value="SAM-dependent_MTases_sf"/>
</dbReference>
<organism evidence="6 7">
    <name type="scientific">Streptomyces albiflavescens</name>
    <dbReference type="NCBI Taxonomy" id="1623582"/>
    <lineage>
        <taxon>Bacteria</taxon>
        <taxon>Bacillati</taxon>
        <taxon>Actinomycetota</taxon>
        <taxon>Actinomycetes</taxon>
        <taxon>Kitasatosporales</taxon>
        <taxon>Streptomycetaceae</taxon>
        <taxon>Streptomyces</taxon>
    </lineage>
</organism>
<dbReference type="SUPFAM" id="SSF53335">
    <property type="entry name" value="S-adenosyl-L-methionine-dependent methyltransferases"/>
    <property type="match status" value="1"/>
</dbReference>
<feature type="region of interest" description="Disordered" evidence="4">
    <location>
        <begin position="1"/>
        <end position="23"/>
    </location>
</feature>
<evidence type="ECO:0000313" key="7">
    <source>
        <dbReference type="Proteomes" id="UP000600365"/>
    </source>
</evidence>
<dbReference type="Proteomes" id="UP000600365">
    <property type="component" value="Unassembled WGS sequence"/>
</dbReference>
<evidence type="ECO:0000256" key="2">
    <source>
        <dbReference type="ARBA" id="ARBA00022679"/>
    </source>
</evidence>
<keyword evidence="1 6" id="KW-0489">Methyltransferase</keyword>
<dbReference type="PANTHER" id="PTHR43464">
    <property type="entry name" value="METHYLTRANSFERASE"/>
    <property type="match status" value="1"/>
</dbReference>
<name>A0A918D7G8_9ACTN</name>
<keyword evidence="2" id="KW-0808">Transferase</keyword>
<dbReference type="GO" id="GO:0032259">
    <property type="term" value="P:methylation"/>
    <property type="evidence" value="ECO:0007669"/>
    <property type="project" value="UniProtKB-KW"/>
</dbReference>
<evidence type="ECO:0000256" key="4">
    <source>
        <dbReference type="SAM" id="MobiDB-lite"/>
    </source>
</evidence>
<proteinExistence type="predicted"/>
<gene>
    <name evidence="6" type="ORF">GCM10011579_064160</name>
</gene>
<dbReference type="Pfam" id="PF13649">
    <property type="entry name" value="Methyltransf_25"/>
    <property type="match status" value="1"/>
</dbReference>
<dbReference type="CDD" id="cd02440">
    <property type="entry name" value="AdoMet_MTases"/>
    <property type="match status" value="1"/>
</dbReference>
<dbReference type="InterPro" id="IPR041698">
    <property type="entry name" value="Methyltransf_25"/>
</dbReference>
<reference evidence="6 7" key="1">
    <citation type="journal article" date="2014" name="Int. J. Syst. Evol. Microbiol.">
        <title>Complete genome sequence of Corynebacterium casei LMG S-19264T (=DSM 44701T), isolated from a smear-ripened cheese.</title>
        <authorList>
            <consortium name="US DOE Joint Genome Institute (JGI-PGF)"/>
            <person name="Walter F."/>
            <person name="Albersmeier A."/>
            <person name="Kalinowski J."/>
            <person name="Ruckert C."/>
        </authorList>
    </citation>
    <scope>NUCLEOTIDE SEQUENCE [LARGE SCALE GENOMIC DNA]</scope>
    <source>
        <strain evidence="6 7">CGMCC 4.7111</strain>
    </source>
</reference>
<keyword evidence="7" id="KW-1185">Reference proteome</keyword>
<evidence type="ECO:0000256" key="1">
    <source>
        <dbReference type="ARBA" id="ARBA00022603"/>
    </source>
</evidence>
<evidence type="ECO:0000313" key="6">
    <source>
        <dbReference type="EMBL" id="GGN79553.1"/>
    </source>
</evidence>
<evidence type="ECO:0000259" key="5">
    <source>
        <dbReference type="Pfam" id="PF13649"/>
    </source>
</evidence>
<dbReference type="AlphaFoldDB" id="A0A918D7G8"/>
<dbReference type="PANTHER" id="PTHR43464:SF19">
    <property type="entry name" value="UBIQUINONE BIOSYNTHESIS O-METHYLTRANSFERASE, MITOCHONDRIAL"/>
    <property type="match status" value="1"/>
</dbReference>
<sequence>MSVSPHRSDATAPRGPDDLYATPPPWDIGRPQPAFLALAEEGAIRGRVLDAGCGTGEHVLMAAALGLDATGIDLAARALRTAEEKARARDLTVRFVRHDARQPADLGEHFDTVLDCGLFHVFDGEDRTAYVGGLRSVLPQGGRYFMLCVSDRERGAWGTVHKVTRGDIQTAFSDGWHIDSVEPSAIELSVAPGHVEAWLVTLTRT</sequence>
<comment type="caution">
    <text evidence="6">The sequence shown here is derived from an EMBL/GenBank/DDBJ whole genome shotgun (WGS) entry which is preliminary data.</text>
</comment>
<feature type="domain" description="Methyltransferase" evidence="5">
    <location>
        <begin position="48"/>
        <end position="142"/>
    </location>
</feature>
<dbReference type="RefSeq" id="WP_189189590.1">
    <property type="nucleotide sequence ID" value="NZ_BMMM01000013.1"/>
</dbReference>
<accession>A0A918D7G8</accession>
<dbReference type="Gene3D" id="3.40.50.150">
    <property type="entry name" value="Vaccinia Virus protein VP39"/>
    <property type="match status" value="1"/>
</dbReference>
<keyword evidence="3" id="KW-0949">S-adenosyl-L-methionine</keyword>
<evidence type="ECO:0000256" key="3">
    <source>
        <dbReference type="ARBA" id="ARBA00022691"/>
    </source>
</evidence>
<dbReference type="EMBL" id="BMMM01000013">
    <property type="protein sequence ID" value="GGN79553.1"/>
    <property type="molecule type" value="Genomic_DNA"/>
</dbReference>
<dbReference type="GO" id="GO:0008168">
    <property type="term" value="F:methyltransferase activity"/>
    <property type="evidence" value="ECO:0007669"/>
    <property type="project" value="UniProtKB-KW"/>
</dbReference>